<reference evidence="6 7" key="1">
    <citation type="journal article" date="2011" name="J. Bacteriol.">
        <title>Genome sequence of Halorhabdus tiamatea, the first archaeon isolated from a deep-sea anoxic brine lake.</title>
        <authorList>
            <person name="Antunes A."/>
            <person name="Alam I."/>
            <person name="Bajic V.B."/>
            <person name="Stingl U."/>
        </authorList>
    </citation>
    <scope>NUCLEOTIDE SEQUENCE [LARGE SCALE GENOMIC DNA]</scope>
    <source>
        <strain evidence="6 7">SARL4B</strain>
    </source>
</reference>
<dbReference type="SUPFAM" id="SSF46785">
    <property type="entry name" value="Winged helix' DNA-binding domain"/>
    <property type="match status" value="1"/>
</dbReference>
<keyword evidence="3" id="KW-0804">Transcription</keyword>
<feature type="domain" description="HTH arsR-type" evidence="5">
    <location>
        <begin position="11"/>
        <end position="91"/>
    </location>
</feature>
<keyword evidence="4" id="KW-1133">Transmembrane helix</keyword>
<evidence type="ECO:0000256" key="1">
    <source>
        <dbReference type="ARBA" id="ARBA00023015"/>
    </source>
</evidence>
<feature type="transmembrane region" description="Helical" evidence="4">
    <location>
        <begin position="105"/>
        <end position="123"/>
    </location>
</feature>
<dbReference type="Pfam" id="PF12840">
    <property type="entry name" value="HTH_20"/>
    <property type="match status" value="1"/>
</dbReference>
<proteinExistence type="predicted"/>
<name>U2DG51_9EURY</name>
<dbReference type="eggNOG" id="arCOG01685">
    <property type="taxonomic scope" value="Archaea"/>
</dbReference>
<dbReference type="EMBL" id="AFNT02000048">
    <property type="protein sequence ID" value="ERJ04992.1"/>
    <property type="molecule type" value="Genomic_DNA"/>
</dbReference>
<sequence length="182" mass="19349">MLALDDERADEVFDALGSETARTILQSLHADPRPASELTEDVGTTLQNVQYHLTKLEAADLVTVVDTWYGQNGAEMDVYAPTDEALVLFAGGDPESSLRALLERLVGVIAALAVGALAIVVLFDRFGLDQSRLVTSTGVNASEYQSAVEPVAPDPIVLVAVFLAGGLIVLSVLWVVDRIQSA</sequence>
<dbReference type="OrthoDB" id="11368at2157"/>
<gene>
    <name evidence="6" type="ORF">HLRTI_003052</name>
</gene>
<evidence type="ECO:0000259" key="5">
    <source>
        <dbReference type="SMART" id="SM00418"/>
    </source>
</evidence>
<dbReference type="InterPro" id="IPR036388">
    <property type="entry name" value="WH-like_DNA-bd_sf"/>
</dbReference>
<evidence type="ECO:0000256" key="3">
    <source>
        <dbReference type="ARBA" id="ARBA00023163"/>
    </source>
</evidence>
<evidence type="ECO:0000256" key="4">
    <source>
        <dbReference type="SAM" id="Phobius"/>
    </source>
</evidence>
<dbReference type="SMART" id="SM00418">
    <property type="entry name" value="HTH_ARSR"/>
    <property type="match status" value="1"/>
</dbReference>
<dbReference type="AlphaFoldDB" id="U2DG51"/>
<evidence type="ECO:0000256" key="2">
    <source>
        <dbReference type="ARBA" id="ARBA00023125"/>
    </source>
</evidence>
<keyword evidence="4" id="KW-0812">Transmembrane</keyword>
<dbReference type="Gene3D" id="1.10.10.10">
    <property type="entry name" value="Winged helix-like DNA-binding domain superfamily/Winged helix DNA-binding domain"/>
    <property type="match status" value="1"/>
</dbReference>
<dbReference type="GO" id="GO:0003677">
    <property type="term" value="F:DNA binding"/>
    <property type="evidence" value="ECO:0007669"/>
    <property type="project" value="UniProtKB-KW"/>
</dbReference>
<dbReference type="PANTHER" id="PTHR43132">
    <property type="entry name" value="ARSENICAL RESISTANCE OPERON REPRESSOR ARSR-RELATED"/>
    <property type="match status" value="1"/>
</dbReference>
<protein>
    <submittedName>
        <fullName evidence="6">ArsR family transcriptional regulator protein</fullName>
    </submittedName>
</protein>
<dbReference type="InterPro" id="IPR011991">
    <property type="entry name" value="ArsR-like_HTH"/>
</dbReference>
<dbReference type="InterPro" id="IPR036390">
    <property type="entry name" value="WH_DNA-bd_sf"/>
</dbReference>
<keyword evidence="4" id="KW-0472">Membrane</keyword>
<accession>U2DG51</accession>
<dbReference type="InterPro" id="IPR001845">
    <property type="entry name" value="HTH_ArsR_DNA-bd_dom"/>
</dbReference>
<evidence type="ECO:0000313" key="7">
    <source>
        <dbReference type="Proteomes" id="UP000003861"/>
    </source>
</evidence>
<feature type="transmembrane region" description="Helical" evidence="4">
    <location>
        <begin position="156"/>
        <end position="176"/>
    </location>
</feature>
<keyword evidence="2" id="KW-0238">DNA-binding</keyword>
<dbReference type="PANTHER" id="PTHR43132:SF2">
    <property type="entry name" value="ARSENICAL RESISTANCE OPERON REPRESSOR ARSR-RELATED"/>
    <property type="match status" value="1"/>
</dbReference>
<dbReference type="InterPro" id="IPR051011">
    <property type="entry name" value="Metal_resp_trans_reg"/>
</dbReference>
<dbReference type="Proteomes" id="UP000003861">
    <property type="component" value="Unassembled WGS sequence"/>
</dbReference>
<keyword evidence="1" id="KW-0805">Transcription regulation</keyword>
<reference evidence="6 7" key="2">
    <citation type="journal article" date="2013" name="PLoS ONE">
        <title>INDIGO - INtegrated Data Warehouse of MIcrobial GenOmes with Examples from the Red Sea Extremophiles.</title>
        <authorList>
            <person name="Alam I."/>
            <person name="Antunes A."/>
            <person name="Kamau A.A."/>
            <person name="Ba Alawi W."/>
            <person name="Kalkatawi M."/>
            <person name="Stingl U."/>
            <person name="Bajic V.B."/>
        </authorList>
    </citation>
    <scope>NUCLEOTIDE SEQUENCE [LARGE SCALE GENOMIC DNA]</scope>
    <source>
        <strain evidence="6 7">SARL4B</strain>
    </source>
</reference>
<organism evidence="6 7">
    <name type="scientific">Halorhabdus tiamatea SARL4B</name>
    <dbReference type="NCBI Taxonomy" id="1033806"/>
    <lineage>
        <taxon>Archaea</taxon>
        <taxon>Methanobacteriati</taxon>
        <taxon>Methanobacteriota</taxon>
        <taxon>Stenosarchaea group</taxon>
        <taxon>Halobacteria</taxon>
        <taxon>Halobacteriales</taxon>
        <taxon>Haloarculaceae</taxon>
        <taxon>Halorhabdus</taxon>
    </lineage>
</organism>
<dbReference type="STRING" id="1033806.HTIA_1099"/>
<dbReference type="CDD" id="cd00090">
    <property type="entry name" value="HTH_ARSR"/>
    <property type="match status" value="1"/>
</dbReference>
<dbReference type="GO" id="GO:0003700">
    <property type="term" value="F:DNA-binding transcription factor activity"/>
    <property type="evidence" value="ECO:0007669"/>
    <property type="project" value="InterPro"/>
</dbReference>
<comment type="caution">
    <text evidence="6">The sequence shown here is derived from an EMBL/GenBank/DDBJ whole genome shotgun (WGS) entry which is preliminary data.</text>
</comment>
<evidence type="ECO:0000313" key="6">
    <source>
        <dbReference type="EMBL" id="ERJ04992.1"/>
    </source>
</evidence>